<feature type="domain" description="Luciferase-like" evidence="2">
    <location>
        <begin position="16"/>
        <end position="324"/>
    </location>
</feature>
<evidence type="ECO:0000313" key="3">
    <source>
        <dbReference type="EMBL" id="PRY17261.1"/>
    </source>
</evidence>
<dbReference type="RefSeq" id="WP_106207897.1">
    <property type="nucleotide sequence ID" value="NZ_PVZF01000002.1"/>
</dbReference>
<evidence type="ECO:0000256" key="1">
    <source>
        <dbReference type="ARBA" id="ARBA00023002"/>
    </source>
</evidence>
<dbReference type="PANTHER" id="PTHR43244:SF1">
    <property type="entry name" value="5,10-METHYLENETETRAHYDROMETHANOPTERIN REDUCTASE"/>
    <property type="match status" value="1"/>
</dbReference>
<dbReference type="NCBIfam" id="TIGR03559">
    <property type="entry name" value="F420_Rv3520c"/>
    <property type="match status" value="1"/>
</dbReference>
<keyword evidence="1" id="KW-0560">Oxidoreductase</keyword>
<dbReference type="GO" id="GO:0016705">
    <property type="term" value="F:oxidoreductase activity, acting on paired donors, with incorporation or reduction of molecular oxygen"/>
    <property type="evidence" value="ECO:0007669"/>
    <property type="project" value="InterPro"/>
</dbReference>
<keyword evidence="4" id="KW-1185">Reference proteome</keyword>
<dbReference type="InterPro" id="IPR036661">
    <property type="entry name" value="Luciferase-like_sf"/>
</dbReference>
<dbReference type="SUPFAM" id="SSF51679">
    <property type="entry name" value="Bacterial luciferase-like"/>
    <property type="match status" value="1"/>
</dbReference>
<name>A0A2T0R7X7_9ACTN</name>
<protein>
    <submittedName>
        <fullName evidence="3">F420-dependent oxidoreductase-like protein</fullName>
    </submittedName>
</protein>
<dbReference type="OrthoDB" id="3457164at2"/>
<dbReference type="Proteomes" id="UP000238083">
    <property type="component" value="Unassembled WGS sequence"/>
</dbReference>
<evidence type="ECO:0000259" key="2">
    <source>
        <dbReference type="Pfam" id="PF00296"/>
    </source>
</evidence>
<sequence length="346" mass="36363">MDLGLTLGYLTGPVGPAARRALELTRAAEDAGFSSVWVAEAYGTDAVSVLGWLAGQTTRIGLGSAVLQVPARAAASTAMTAATLDGLSGGRFQLGLGVSGPQVAEGWYGQRFSRPLARTREYVAVVRQLLARRESRFSGQHLELPLPGGPGIPLKLMQPAPRADLPIHLAAVGPRNVELAGEIADGWLPSFLVPENAAESFDRLRAGFSRRTRPAEGFAVTANVPLVLTGATGAARAEAELPVRHLVALYVGGMGSREQNFYADLGRRLGFADAVDEVQDLFLAGRKDEAAQRVPEGFLEATALVGSPAHVRSRLQDYERAGVTTVALAPMGPDPVADLRAVSAPS</sequence>
<dbReference type="InterPro" id="IPR050564">
    <property type="entry name" value="F420-G6PD/mer"/>
</dbReference>
<reference evidence="3 4" key="1">
    <citation type="submission" date="2018-03" db="EMBL/GenBank/DDBJ databases">
        <title>Genomic Encyclopedia of Archaeal and Bacterial Type Strains, Phase II (KMG-II): from individual species to whole genera.</title>
        <authorList>
            <person name="Goeker M."/>
        </authorList>
    </citation>
    <scope>NUCLEOTIDE SEQUENCE [LARGE SCALE GENOMIC DNA]</scope>
    <source>
        <strain evidence="3 4">DSM 19711</strain>
    </source>
</reference>
<dbReference type="PANTHER" id="PTHR43244">
    <property type="match status" value="1"/>
</dbReference>
<dbReference type="InterPro" id="IPR011251">
    <property type="entry name" value="Luciferase-like_dom"/>
</dbReference>
<accession>A0A2T0R7X7</accession>
<dbReference type="Gene3D" id="3.20.20.30">
    <property type="entry name" value="Luciferase-like domain"/>
    <property type="match status" value="1"/>
</dbReference>
<dbReference type="Pfam" id="PF00296">
    <property type="entry name" value="Bac_luciferase"/>
    <property type="match status" value="1"/>
</dbReference>
<dbReference type="EMBL" id="PVZF01000002">
    <property type="protein sequence ID" value="PRY17261.1"/>
    <property type="molecule type" value="Genomic_DNA"/>
</dbReference>
<dbReference type="CDD" id="cd01097">
    <property type="entry name" value="Tetrahydromethanopterin_reductase"/>
    <property type="match status" value="1"/>
</dbReference>
<evidence type="ECO:0000313" key="4">
    <source>
        <dbReference type="Proteomes" id="UP000238083"/>
    </source>
</evidence>
<gene>
    <name evidence="3" type="ORF">CLV37_102220</name>
</gene>
<comment type="caution">
    <text evidence="3">The sequence shown here is derived from an EMBL/GenBank/DDBJ whole genome shotgun (WGS) entry which is preliminary data.</text>
</comment>
<dbReference type="InterPro" id="IPR019951">
    <property type="entry name" value="F420_OxRdatse_Rv3520c_pred"/>
</dbReference>
<dbReference type="AlphaFoldDB" id="A0A2T0R7X7"/>
<organism evidence="3 4">
    <name type="scientific">Kineococcus rhizosphaerae</name>
    <dbReference type="NCBI Taxonomy" id="559628"/>
    <lineage>
        <taxon>Bacteria</taxon>
        <taxon>Bacillati</taxon>
        <taxon>Actinomycetota</taxon>
        <taxon>Actinomycetes</taxon>
        <taxon>Kineosporiales</taxon>
        <taxon>Kineosporiaceae</taxon>
        <taxon>Kineococcus</taxon>
    </lineage>
</organism>
<proteinExistence type="predicted"/>